<dbReference type="InterPro" id="IPR000305">
    <property type="entry name" value="GIY-YIG_endonuc"/>
</dbReference>
<gene>
    <name evidence="6" type="ORF">EVB93_191</name>
</gene>
<dbReference type="SMART" id="SM00465">
    <property type="entry name" value="GIYc"/>
    <property type="match status" value="1"/>
</dbReference>
<feature type="region of interest" description="Disordered" evidence="4">
    <location>
        <begin position="136"/>
        <end position="179"/>
    </location>
</feature>
<dbReference type="CDD" id="cd10444">
    <property type="entry name" value="GIY-YIG_SegABCDEFG"/>
    <property type="match status" value="1"/>
</dbReference>
<comment type="similarity">
    <text evidence="2">To endonucleases of group I introns of fungi and phage.</text>
</comment>
<keyword evidence="6" id="KW-0255">Endonuclease</keyword>
<dbReference type="InterPro" id="IPR035901">
    <property type="entry name" value="GIY-YIG_endonuc_sf"/>
</dbReference>
<evidence type="ECO:0000313" key="6">
    <source>
        <dbReference type="EMBL" id="QIG71298.1"/>
    </source>
</evidence>
<dbReference type="InterPro" id="IPR003611">
    <property type="entry name" value="NUMOD3"/>
</dbReference>
<protein>
    <submittedName>
        <fullName evidence="6">Seg-like homing endonuclease protein</fullName>
    </submittedName>
</protein>
<evidence type="ECO:0000256" key="4">
    <source>
        <dbReference type="SAM" id="MobiDB-lite"/>
    </source>
</evidence>
<accession>A0A7S5UVG1</accession>
<dbReference type="SUPFAM" id="SSF82771">
    <property type="entry name" value="GIY-YIG endonuclease"/>
    <property type="match status" value="1"/>
</dbReference>
<dbReference type="Gene3D" id="3.40.1440.10">
    <property type="entry name" value="GIY-YIG endonuclease"/>
    <property type="match status" value="1"/>
</dbReference>
<feature type="domain" description="GIY-YIG" evidence="5">
    <location>
        <begin position="1"/>
        <end position="84"/>
    </location>
</feature>
<keyword evidence="6" id="KW-0540">Nuclease</keyword>
<organism evidence="6 7">
    <name type="scientific">Rhizobium phage RHph_TM30</name>
    <dbReference type="NCBI Taxonomy" id="2509764"/>
    <lineage>
        <taxon>Viruses</taxon>
        <taxon>Duplodnaviria</taxon>
        <taxon>Heunggongvirae</taxon>
        <taxon>Uroviricota</taxon>
        <taxon>Caudoviricetes</taxon>
        <taxon>Kleczkowskaviridae</taxon>
        <taxon>Cuauhnahuacvirus</taxon>
        <taxon>Cuauhnahuacvirus TM30</taxon>
    </lineage>
</organism>
<feature type="compositionally biased region" description="Basic and acidic residues" evidence="4">
    <location>
        <begin position="138"/>
        <end position="151"/>
    </location>
</feature>
<sequence length="216" mass="25162">MFYVIYKITNNINGKIYIGAHRTHSLTDTYMGSGKYIKRAIDKYGRKNFSKEVLFSFDNSEDMYNKEREIVNEEYLQSHGHYNLRVGGLGGFDHINDKISKDPEFKQSIIKKIANSNRGKPRTEEFKLKVSLQHKGKTVSEESRKKMSDAHKARRSNPNYVDKRVWSEESKRSSGKHRRGSLWITNPDLKINKFIKTDLETYLSNGWVRGRGSYNA</sequence>
<dbReference type="PROSITE" id="PS50164">
    <property type="entry name" value="GIY_YIG"/>
    <property type="match status" value="1"/>
</dbReference>
<dbReference type="GO" id="GO:0004519">
    <property type="term" value="F:endonuclease activity"/>
    <property type="evidence" value="ECO:0007669"/>
    <property type="project" value="UniProtKB-KW"/>
</dbReference>
<evidence type="ECO:0000259" key="5">
    <source>
        <dbReference type="PROSITE" id="PS50164"/>
    </source>
</evidence>
<dbReference type="GO" id="GO:0003677">
    <property type="term" value="F:DNA binding"/>
    <property type="evidence" value="ECO:0007669"/>
    <property type="project" value="InterPro"/>
</dbReference>
<keyword evidence="7" id="KW-1185">Reference proteome</keyword>
<evidence type="ECO:0000256" key="1">
    <source>
        <dbReference type="ARBA" id="ARBA00001946"/>
    </source>
</evidence>
<comment type="cofactor">
    <cofactor evidence="1">
        <name>Mg(2+)</name>
        <dbReference type="ChEBI" id="CHEBI:18420"/>
    </cofactor>
</comment>
<reference evidence="6 7" key="1">
    <citation type="submission" date="2020-01" db="EMBL/GenBank/DDBJ databases">
        <title>Patterns of diversity and host range of bacteriophage communities associated with bean-nodulatin bacteria.</title>
        <authorList>
            <person name="Vann Cauwenberghe J."/>
            <person name="Santamaria R.I."/>
            <person name="Bustos P."/>
            <person name="Juarez S."/>
            <person name="Gonzalez V."/>
        </authorList>
    </citation>
    <scope>NUCLEOTIDE SEQUENCE [LARGE SCALE GENOMIC DNA]</scope>
</reference>
<proteinExistence type="predicted"/>
<keyword evidence="6" id="KW-0378">Hydrolase</keyword>
<keyword evidence="3" id="KW-0460">Magnesium</keyword>
<evidence type="ECO:0000256" key="2">
    <source>
        <dbReference type="ARBA" id="ARBA00010045"/>
    </source>
</evidence>
<evidence type="ECO:0000313" key="7">
    <source>
        <dbReference type="Proteomes" id="UP000629603"/>
    </source>
</evidence>
<dbReference type="SMART" id="SM00496">
    <property type="entry name" value="IENR2"/>
    <property type="match status" value="2"/>
</dbReference>
<dbReference type="Proteomes" id="UP000629603">
    <property type="component" value="Segment"/>
</dbReference>
<evidence type="ECO:0000256" key="3">
    <source>
        <dbReference type="ARBA" id="ARBA00022842"/>
    </source>
</evidence>
<feature type="compositionally biased region" description="Basic and acidic residues" evidence="4">
    <location>
        <begin position="161"/>
        <end position="172"/>
    </location>
</feature>
<dbReference type="EMBL" id="MN988521">
    <property type="protein sequence ID" value="QIG71298.1"/>
    <property type="molecule type" value="Genomic_DNA"/>
</dbReference>
<name>A0A7S5UVG1_9CAUD</name>